<dbReference type="SMART" id="SM00233">
    <property type="entry name" value="PH"/>
    <property type="match status" value="1"/>
</dbReference>
<dbReference type="InterPro" id="IPR011993">
    <property type="entry name" value="PH-like_dom_sf"/>
</dbReference>
<dbReference type="OrthoDB" id="43122at2759"/>
<keyword evidence="4" id="KW-1185">Reference proteome</keyword>
<sequence length="837" mass="95111">MIKSSDTNSNSLNNNPSTLVKNFFDTNNYEIDSTTRSASDAKFPSNVDSRARSFSDAKLPSNDSPLGILKDSLNPSSFSLGLPENSKPKLYRVPTGRRPIIKHQNFSQEIPETPVLPQENRFKPSEIKDDEFERFKQNNYDNEPTYKPLRKKDNVPIERIRKDSKASDYMSDDSAKDINIRSPYVKDYKDYSDKSTRSSKTRDIIENDDNKPLQSLTREKFDYEDRGRARSSVNEVEERGRAKSRTSEIDERGRAKSRTSEIDERGRAKSRTHEAREAREVEDRKSRAREIDERGRAKSKTREIDERGRAKSKTREVEERGRAKSKTREVEERGRAKSKTREVEERGRAKSRAREVDERAKSRTREIDERGRAKSRTREPEERSRAVSRSREFNEMEKPENAAARKKEYELLMEKEKHLRREKAFDNAVPPMFGWLYLELKKNKWKKRYCQVKDGALYHSKDMKGTNETLLCSMASFDVYTCIQMRRKQPTKFGFAIKSQDKMSLFENPEDYVHFLCAESSDKANDWKTSSPVIAETPHTLKTGSSQWDNVRRHVRSPTKKTPQGSSDYIPEFIQTNSPVSSGPFKSGSLLSYDEKNPPIKPVEVEQVTFAKGSLLATSDALYEQAKEREKVRRAMGGVGIIKDPNGNGTFVQLDDSVVFNKGSLLSKNVNATNQSPTGQLIQTSPIRFNEGSLLAKSREPSPVENSPTRSGLLIQIDDGVRYNKGSLLAKSQEQSPVENSSTRPGLLVQIDDGVRYNKGSLLAMSQTQSPVEISPTRPGLLIQIDDGVRYNKGSLLAKSQTQSPVETSPGFLIQIDDGVRYNKGSLLAKILHAKVI</sequence>
<accession>A0A9N8Z7X4</accession>
<evidence type="ECO:0000313" key="3">
    <source>
        <dbReference type="EMBL" id="CAG8471645.1"/>
    </source>
</evidence>
<reference evidence="3" key="1">
    <citation type="submission" date="2021-06" db="EMBL/GenBank/DDBJ databases">
        <authorList>
            <person name="Kallberg Y."/>
            <person name="Tangrot J."/>
            <person name="Rosling A."/>
        </authorList>
    </citation>
    <scope>NUCLEOTIDE SEQUENCE</scope>
    <source>
        <strain evidence="3">IN212</strain>
    </source>
</reference>
<dbReference type="Pfam" id="PF00169">
    <property type="entry name" value="PH"/>
    <property type="match status" value="1"/>
</dbReference>
<feature type="compositionally biased region" description="Basic and acidic residues" evidence="1">
    <location>
        <begin position="173"/>
        <end position="228"/>
    </location>
</feature>
<dbReference type="InterPro" id="IPR001849">
    <property type="entry name" value="PH_domain"/>
</dbReference>
<feature type="region of interest" description="Disordered" evidence="1">
    <location>
        <begin position="119"/>
        <end position="402"/>
    </location>
</feature>
<evidence type="ECO:0000259" key="2">
    <source>
        <dbReference type="PROSITE" id="PS50003"/>
    </source>
</evidence>
<dbReference type="SUPFAM" id="SSF50729">
    <property type="entry name" value="PH domain-like"/>
    <property type="match status" value="1"/>
</dbReference>
<proteinExistence type="predicted"/>
<feature type="domain" description="PH" evidence="2">
    <location>
        <begin position="429"/>
        <end position="536"/>
    </location>
</feature>
<feature type="compositionally biased region" description="Basic and acidic residues" evidence="1">
    <location>
        <begin position="120"/>
        <end position="136"/>
    </location>
</feature>
<feature type="region of interest" description="Disordered" evidence="1">
    <location>
        <begin position="34"/>
        <end position="66"/>
    </location>
</feature>
<dbReference type="Gene3D" id="2.30.29.30">
    <property type="entry name" value="Pleckstrin-homology domain (PH domain)/Phosphotyrosine-binding domain (PTB)"/>
    <property type="match status" value="1"/>
</dbReference>
<dbReference type="PANTHER" id="PTHR38700:SF1">
    <property type="entry name" value="PH DOMAIN-CONTAINING PROTEIN"/>
    <property type="match status" value="1"/>
</dbReference>
<dbReference type="PANTHER" id="PTHR38700">
    <property type="entry name" value="YALI0E22418P"/>
    <property type="match status" value="1"/>
</dbReference>
<comment type="caution">
    <text evidence="3">The sequence shown here is derived from an EMBL/GenBank/DDBJ whole genome shotgun (WGS) entry which is preliminary data.</text>
</comment>
<feature type="compositionally biased region" description="Basic and acidic residues" evidence="1">
    <location>
        <begin position="236"/>
        <end position="402"/>
    </location>
</feature>
<name>A0A9N8Z7X4_9GLOM</name>
<dbReference type="PROSITE" id="PS50003">
    <property type="entry name" value="PH_DOMAIN"/>
    <property type="match status" value="1"/>
</dbReference>
<evidence type="ECO:0000313" key="4">
    <source>
        <dbReference type="Proteomes" id="UP000789396"/>
    </source>
</evidence>
<dbReference type="EMBL" id="CAJVPZ010000636">
    <property type="protein sequence ID" value="CAG8471645.1"/>
    <property type="molecule type" value="Genomic_DNA"/>
</dbReference>
<evidence type="ECO:0000256" key="1">
    <source>
        <dbReference type="SAM" id="MobiDB-lite"/>
    </source>
</evidence>
<organism evidence="3 4">
    <name type="scientific">Racocetra fulgida</name>
    <dbReference type="NCBI Taxonomy" id="60492"/>
    <lineage>
        <taxon>Eukaryota</taxon>
        <taxon>Fungi</taxon>
        <taxon>Fungi incertae sedis</taxon>
        <taxon>Mucoromycota</taxon>
        <taxon>Glomeromycotina</taxon>
        <taxon>Glomeromycetes</taxon>
        <taxon>Diversisporales</taxon>
        <taxon>Gigasporaceae</taxon>
        <taxon>Racocetra</taxon>
    </lineage>
</organism>
<feature type="compositionally biased region" description="Basic and acidic residues" evidence="1">
    <location>
        <begin position="151"/>
        <end position="166"/>
    </location>
</feature>
<protein>
    <submittedName>
        <fullName evidence="3">7929_t:CDS:1</fullName>
    </submittedName>
</protein>
<gene>
    <name evidence="3" type="ORF">RFULGI_LOCUS1145</name>
</gene>
<dbReference type="Proteomes" id="UP000789396">
    <property type="component" value="Unassembled WGS sequence"/>
</dbReference>
<dbReference type="AlphaFoldDB" id="A0A9N8Z7X4"/>